<dbReference type="GeneID" id="30911499"/>
<accession>A0A1B1E659</accession>
<reference evidence="3" key="1">
    <citation type="submission" date="2016-06" db="EMBL/GenBank/DDBJ databases">
        <title>First high quality genome sequence of Plasmodium coatneyi using continuous long reads from single molecule, real-time sequencing.</title>
        <authorList>
            <person name="Chien J.-T."/>
            <person name="Pakala S.B."/>
            <person name="Geraldo J.A."/>
            <person name="Lapp S.A."/>
            <person name="Barnwell J.W."/>
            <person name="Kissinger J.C."/>
            <person name="Galinski M.R."/>
            <person name="Humphrey J.C."/>
        </authorList>
    </citation>
    <scope>NUCLEOTIDE SEQUENCE [LARGE SCALE GENOMIC DNA]</scope>
    <source>
        <strain evidence="3">Hackeri</strain>
    </source>
</reference>
<dbReference type="VEuPathDB" id="PlasmoDB:PCOAH_00047680"/>
<protein>
    <submittedName>
        <fullName evidence="2">KIR protein</fullName>
    </submittedName>
</protein>
<gene>
    <name evidence="2" type="ORF">PCOAH_00047680</name>
</gene>
<proteinExistence type="predicted"/>
<evidence type="ECO:0000256" key="1">
    <source>
        <dbReference type="SAM" id="MobiDB-lite"/>
    </source>
</evidence>
<name>A0A1B1E659_9APIC</name>
<dbReference type="Pfam" id="PF05795">
    <property type="entry name" value="Plasmodium_Vir"/>
    <property type="match status" value="1"/>
</dbReference>
<organism evidence="2 3">
    <name type="scientific">Plasmodium coatneyi</name>
    <dbReference type="NCBI Taxonomy" id="208452"/>
    <lineage>
        <taxon>Eukaryota</taxon>
        <taxon>Sar</taxon>
        <taxon>Alveolata</taxon>
        <taxon>Apicomplexa</taxon>
        <taxon>Aconoidasida</taxon>
        <taxon>Haemosporida</taxon>
        <taxon>Plasmodiidae</taxon>
        <taxon>Plasmodium</taxon>
    </lineage>
</organism>
<dbReference type="EMBL" id="CP016251">
    <property type="protein sequence ID" value="ANQ10522.1"/>
    <property type="molecule type" value="Genomic_DNA"/>
</dbReference>
<evidence type="ECO:0000313" key="2">
    <source>
        <dbReference type="EMBL" id="ANQ10522.1"/>
    </source>
</evidence>
<dbReference type="OrthoDB" id="383226at2759"/>
<feature type="region of interest" description="Disordered" evidence="1">
    <location>
        <begin position="212"/>
        <end position="239"/>
    </location>
</feature>
<feature type="compositionally biased region" description="Basic and acidic residues" evidence="1">
    <location>
        <begin position="212"/>
        <end position="224"/>
    </location>
</feature>
<sequence>MTKEDQNHCNVNELPSQKIYHHFKNNGKNQYGCDSSWSDEIGKILVNKLKETGDPSTYGKEIAQAYCIVSKVRTGKEQACSTICNFFYYWLGDKLHNNLLTPGSFKDIMEQICDKLKSFGGDHCTCRTMHTTFSKDIFPQRKTVFDYYYDYRTVWRKLKNSQAGSSSPCRNAYDTYINGATTAYGPVSANCPVNGGDEYCTEIVRKIKDGKNIPRPSELKEKALSVEGGEDLPPETKDETNLNSCLEQLSSATTSLSVQQILSDHSSSPQEGNDSGSDIVTGVVTSAVGTLVGLPVVSALLYKVIIIITTKTTITISYLLGSITNLEEGKKEEQQLKAILIL</sequence>
<dbReference type="Proteomes" id="UP000092716">
    <property type="component" value="Chromosome 13"/>
</dbReference>
<dbReference type="KEGG" id="pcot:PCOAH_00047680"/>
<keyword evidence="3" id="KW-1185">Reference proteome</keyword>
<dbReference type="AlphaFoldDB" id="A0A1B1E659"/>
<dbReference type="InterPro" id="IPR008780">
    <property type="entry name" value="Plasmodium_Vir"/>
</dbReference>
<evidence type="ECO:0000313" key="3">
    <source>
        <dbReference type="Proteomes" id="UP000092716"/>
    </source>
</evidence>
<dbReference type="RefSeq" id="XP_019917217.1">
    <property type="nucleotide sequence ID" value="XM_020061551.1"/>
</dbReference>